<evidence type="ECO:0000256" key="8">
    <source>
        <dbReference type="ARBA" id="ARBA00033026"/>
    </source>
</evidence>
<dbReference type="KEGG" id="sper:EW093_05390"/>
<gene>
    <name evidence="15" type="ORF">EW093_05390</name>
</gene>
<dbReference type="GO" id="GO:0005829">
    <property type="term" value="C:cytosol"/>
    <property type="evidence" value="ECO:0007669"/>
    <property type="project" value="TreeGrafter"/>
</dbReference>
<dbReference type="PANTHER" id="PTHR10196">
    <property type="entry name" value="SUGAR KINASE"/>
    <property type="match status" value="1"/>
</dbReference>
<evidence type="ECO:0000256" key="4">
    <source>
        <dbReference type="ARBA" id="ARBA00022679"/>
    </source>
</evidence>
<accession>A0A5C1QBC0</accession>
<evidence type="ECO:0000259" key="13">
    <source>
        <dbReference type="Pfam" id="PF00370"/>
    </source>
</evidence>
<reference evidence="15 16" key="1">
    <citation type="submission" date="2019-02" db="EMBL/GenBank/DDBJ databases">
        <authorList>
            <person name="Fomenkov A."/>
            <person name="Dubinina G."/>
            <person name="Grabovich M."/>
            <person name="Vincze T."/>
            <person name="Roberts R.J."/>
        </authorList>
    </citation>
    <scope>NUCLEOTIDE SEQUENCE [LARGE SCALE GENOMIC DNA]</scope>
    <source>
        <strain evidence="15 16">P</strain>
    </source>
</reference>
<evidence type="ECO:0000256" key="1">
    <source>
        <dbReference type="ARBA" id="ARBA00004496"/>
    </source>
</evidence>
<dbReference type="FunFam" id="3.30.420.40:FF:000102">
    <property type="entry name" value="Putative glycerol kinase 5"/>
    <property type="match status" value="1"/>
</dbReference>
<dbReference type="InterPro" id="IPR018484">
    <property type="entry name" value="FGGY_N"/>
</dbReference>
<evidence type="ECO:0000256" key="9">
    <source>
        <dbReference type="ARBA" id="ARBA00043149"/>
    </source>
</evidence>
<proteinExistence type="inferred from homology"/>
<dbReference type="InterPro" id="IPR000577">
    <property type="entry name" value="Carb_kinase_FGGY"/>
</dbReference>
<dbReference type="Pfam" id="PF02782">
    <property type="entry name" value="FGGY_C"/>
    <property type="match status" value="1"/>
</dbReference>
<evidence type="ECO:0000256" key="5">
    <source>
        <dbReference type="ARBA" id="ARBA00022741"/>
    </source>
</evidence>
<evidence type="ECO:0000313" key="15">
    <source>
        <dbReference type="EMBL" id="QEN04159.1"/>
    </source>
</evidence>
<keyword evidence="4 12" id="KW-0808">Transferase</keyword>
<dbReference type="Pfam" id="PF00370">
    <property type="entry name" value="FGGY_N"/>
    <property type="match status" value="1"/>
</dbReference>
<dbReference type="InterPro" id="IPR018483">
    <property type="entry name" value="Carb_kinase_FGGY_CS"/>
</dbReference>
<dbReference type="PROSITE" id="PS00445">
    <property type="entry name" value="FGGY_KINASES_2"/>
    <property type="match status" value="1"/>
</dbReference>
<evidence type="ECO:0000256" key="6">
    <source>
        <dbReference type="ARBA" id="ARBA00022777"/>
    </source>
</evidence>
<keyword evidence="3" id="KW-0963">Cytoplasm</keyword>
<dbReference type="OrthoDB" id="366323at2"/>
<reference evidence="15 16" key="2">
    <citation type="submission" date="2019-09" db="EMBL/GenBank/DDBJ databases">
        <title>Complete Genome Sequence and Methylome Analysis of free living Spirochaetas.</title>
        <authorList>
            <person name="Leshcheva N."/>
            <person name="Mikheeva N."/>
        </authorList>
    </citation>
    <scope>NUCLEOTIDE SEQUENCE [LARGE SCALE GENOMIC DNA]</scope>
    <source>
        <strain evidence="15 16">P</strain>
    </source>
</reference>
<organism evidence="15 16">
    <name type="scientific">Thiospirochaeta perfilievii</name>
    <dbReference type="NCBI Taxonomy" id="252967"/>
    <lineage>
        <taxon>Bacteria</taxon>
        <taxon>Pseudomonadati</taxon>
        <taxon>Spirochaetota</taxon>
        <taxon>Spirochaetia</taxon>
        <taxon>Spirochaetales</taxon>
        <taxon>Spirochaetaceae</taxon>
        <taxon>Thiospirochaeta</taxon>
    </lineage>
</organism>
<dbReference type="SUPFAM" id="SSF53067">
    <property type="entry name" value="Actin-like ATPase domain"/>
    <property type="match status" value="2"/>
</dbReference>
<dbReference type="InterPro" id="IPR018485">
    <property type="entry name" value="FGGY_C"/>
</dbReference>
<protein>
    <recommendedName>
        <fullName evidence="11">Glycerol kinase 5</fullName>
    </recommendedName>
    <alternativeName>
        <fullName evidence="9">ATP:glycerol 3-phosphotransferase</fullName>
    </alternativeName>
    <alternativeName>
        <fullName evidence="8">ATP:glycerol 3-phosphotransferase 5</fullName>
    </alternativeName>
</protein>
<dbReference type="InterPro" id="IPR037444">
    <property type="entry name" value="GK5"/>
</dbReference>
<comment type="similarity">
    <text evidence="2 12">Belongs to the FGGY kinase family.</text>
</comment>
<dbReference type="InterPro" id="IPR043129">
    <property type="entry name" value="ATPase_NBD"/>
</dbReference>
<comment type="function">
    <text evidence="10">Skin-specific kinase that plays a key role in glycerol metabolism, catalyzing its phosphorylation to produce sn-glycerol 3-phosphate. Involved in skin-specific regulation of sterol regulatory element-binding protein (SREBP) processing and lipid biosynthesis.</text>
</comment>
<evidence type="ECO:0000256" key="11">
    <source>
        <dbReference type="ARBA" id="ARBA00047192"/>
    </source>
</evidence>
<keyword evidence="7" id="KW-0067">ATP-binding</keyword>
<evidence type="ECO:0000313" key="16">
    <source>
        <dbReference type="Proteomes" id="UP000323824"/>
    </source>
</evidence>
<sequence length="511" mass="57622">MLVSHILVIDCGSTGIRTILVNSKSHIVYRDYKKIEILHPEDGATENSPTQIWETFKEIVQKALHTPLLKIDAIAITNQRSTFALWDRQSGVPLTNFINWQDVRAANTARRMNKNPIWLLLRTFAFIVGRVLKNPLLTVTSMLKLNTDHTICKLRWLLDNNKELEKRCFNSEVNFGTIDSWLLYKLTGNKVHGTDYTNAAATTLLNPFMMKWNTLFCKIFKLPMQILPTVYNTNETFGHTSKEIFGKEIPIKCLVGDQQASLFGHRCFNKGEAKISLGSGGFVSMNVGPKPKFSTKGLFPLIGWTLDKKPTYKLEGQVATVGTFIDWLINDMEMFKSPVELDSYASKCDNTQGVFVIPTLSGIRFPYFKPDLNASISGLSLKVSKPHLARAILEGIAHRVMDIIEGMESETKISIPNLKIDGGVSNSDVLMQMIADLSGKVVYRSTESDLASLGAAYFAGLSSGMFKSTKEILNIKIPNKRFNPNYSLERRVKERKLWRDHIKKSEKMFPA</sequence>
<keyword evidence="5" id="KW-0547">Nucleotide-binding</keyword>
<dbReference type="Gene3D" id="3.30.420.40">
    <property type="match status" value="2"/>
</dbReference>
<evidence type="ECO:0000256" key="12">
    <source>
        <dbReference type="RuleBase" id="RU003733"/>
    </source>
</evidence>
<dbReference type="GO" id="GO:0019563">
    <property type="term" value="P:glycerol catabolic process"/>
    <property type="evidence" value="ECO:0007669"/>
    <property type="project" value="TreeGrafter"/>
</dbReference>
<dbReference type="CDD" id="cd07793">
    <property type="entry name" value="ASKHA_NBD_FGGY_GK5-like"/>
    <property type="match status" value="1"/>
</dbReference>
<dbReference type="PANTHER" id="PTHR10196:SF69">
    <property type="entry name" value="GLYCEROL KINASE"/>
    <property type="match status" value="1"/>
</dbReference>
<comment type="subcellular location">
    <subcellularLocation>
        <location evidence="1">Cytoplasm</location>
    </subcellularLocation>
</comment>
<dbReference type="Proteomes" id="UP000323824">
    <property type="component" value="Chromosome"/>
</dbReference>
<name>A0A5C1QBC0_9SPIO</name>
<keyword evidence="6 12" id="KW-0418">Kinase</keyword>
<dbReference type="AlphaFoldDB" id="A0A5C1QBC0"/>
<evidence type="ECO:0000259" key="14">
    <source>
        <dbReference type="Pfam" id="PF02782"/>
    </source>
</evidence>
<keyword evidence="16" id="KW-1185">Reference proteome</keyword>
<dbReference type="GO" id="GO:0005524">
    <property type="term" value="F:ATP binding"/>
    <property type="evidence" value="ECO:0007669"/>
    <property type="project" value="UniProtKB-KW"/>
</dbReference>
<evidence type="ECO:0000256" key="10">
    <source>
        <dbReference type="ARBA" id="ARBA00045165"/>
    </source>
</evidence>
<feature type="domain" description="Carbohydrate kinase FGGY C-terminal" evidence="14">
    <location>
        <begin position="273"/>
        <end position="461"/>
    </location>
</feature>
<dbReference type="PIRSF" id="PIRSF000538">
    <property type="entry name" value="GlpK"/>
    <property type="match status" value="1"/>
</dbReference>
<dbReference type="GO" id="GO:0004370">
    <property type="term" value="F:glycerol kinase activity"/>
    <property type="evidence" value="ECO:0007669"/>
    <property type="project" value="TreeGrafter"/>
</dbReference>
<evidence type="ECO:0000256" key="2">
    <source>
        <dbReference type="ARBA" id="ARBA00009156"/>
    </source>
</evidence>
<evidence type="ECO:0000256" key="3">
    <source>
        <dbReference type="ARBA" id="ARBA00022490"/>
    </source>
</evidence>
<feature type="domain" description="Carbohydrate kinase FGGY N-terminal" evidence="13">
    <location>
        <begin position="6"/>
        <end position="264"/>
    </location>
</feature>
<evidence type="ECO:0000256" key="7">
    <source>
        <dbReference type="ARBA" id="ARBA00022840"/>
    </source>
</evidence>
<dbReference type="EMBL" id="CP035807">
    <property type="protein sequence ID" value="QEN04159.1"/>
    <property type="molecule type" value="Genomic_DNA"/>
</dbReference>